<organism evidence="14 15">
    <name type="scientific">Heracleum sosnowskyi</name>
    <dbReference type="NCBI Taxonomy" id="360622"/>
    <lineage>
        <taxon>Eukaryota</taxon>
        <taxon>Viridiplantae</taxon>
        <taxon>Streptophyta</taxon>
        <taxon>Embryophyta</taxon>
        <taxon>Tracheophyta</taxon>
        <taxon>Spermatophyta</taxon>
        <taxon>Magnoliopsida</taxon>
        <taxon>eudicotyledons</taxon>
        <taxon>Gunneridae</taxon>
        <taxon>Pentapetalae</taxon>
        <taxon>asterids</taxon>
        <taxon>campanulids</taxon>
        <taxon>Apiales</taxon>
        <taxon>Apiaceae</taxon>
        <taxon>Apioideae</taxon>
        <taxon>apioid superclade</taxon>
        <taxon>Tordylieae</taxon>
        <taxon>Tordyliinae</taxon>
        <taxon>Heracleum</taxon>
    </lineage>
</organism>
<comment type="subcellular location">
    <subcellularLocation>
        <location evidence="1">Membrane</location>
    </subcellularLocation>
</comment>
<evidence type="ECO:0000256" key="9">
    <source>
        <dbReference type="ARBA" id="ARBA00023033"/>
    </source>
</evidence>
<feature type="transmembrane region" description="Helical" evidence="13">
    <location>
        <begin position="6"/>
        <end position="26"/>
    </location>
</feature>
<evidence type="ECO:0000256" key="11">
    <source>
        <dbReference type="PIRSR" id="PIRSR602401-1"/>
    </source>
</evidence>
<comment type="caution">
    <text evidence="14">The sequence shown here is derived from an EMBL/GenBank/DDBJ whole genome shotgun (WGS) entry which is preliminary data.</text>
</comment>
<reference evidence="14" key="2">
    <citation type="submission" date="2023-05" db="EMBL/GenBank/DDBJ databases">
        <authorList>
            <person name="Schelkunov M.I."/>
        </authorList>
    </citation>
    <scope>NUCLEOTIDE SEQUENCE</scope>
    <source>
        <strain evidence="14">Hsosn_3</strain>
        <tissue evidence="14">Leaf</tissue>
    </source>
</reference>
<dbReference type="PRINTS" id="PR00463">
    <property type="entry name" value="EP450I"/>
</dbReference>
<evidence type="ECO:0000256" key="13">
    <source>
        <dbReference type="SAM" id="Phobius"/>
    </source>
</evidence>
<dbReference type="Gene3D" id="1.10.630.10">
    <property type="entry name" value="Cytochrome P450"/>
    <property type="match status" value="1"/>
</dbReference>
<dbReference type="EMBL" id="JAUIZM010000001">
    <property type="protein sequence ID" value="KAK1401746.1"/>
    <property type="molecule type" value="Genomic_DNA"/>
</dbReference>
<proteinExistence type="inferred from homology"/>
<keyword evidence="4 13" id="KW-0812">Transmembrane</keyword>
<evidence type="ECO:0000256" key="7">
    <source>
        <dbReference type="ARBA" id="ARBA00023002"/>
    </source>
</evidence>
<comment type="cofactor">
    <cofactor evidence="11">
        <name>heme</name>
        <dbReference type="ChEBI" id="CHEBI:30413"/>
    </cofactor>
</comment>
<evidence type="ECO:0000256" key="3">
    <source>
        <dbReference type="ARBA" id="ARBA00022617"/>
    </source>
</evidence>
<sequence>MAAAILVFVASIILIFAWMALNRLWLKPKKLEKQLRQHGYQGNSYGFWFGDKKEELSMLTEAESKPIPLYNHDIAPRVVPVLHKLVSDYGKKCFTWVGPTPNLIITDPEMIKEILNKNFIYEKPLTNFALLKLFVDGLPLYEGDKWAKHRRLLNPAFHHEKLKGMLPAIDFCCCKMIKKWQNMIMEGRNTCELDVWPSFQALTSDVISRTAFGSSYEEGSSVVELQAEQAQLLVEGLALPYIHGSRFLPTKRNRRMKEIDRQVRLLIKGIIDKRMKVMKSGNGSPDDLLGILLEANSKEQLEHGNKNAGMSIEDVIEECKVFYVVGQETTAILLVWTMILLGMYPSWQDRARKEVDQVIGNDKINADHLNHLKVVTMILYEVLRLYTPNALILRKKSKGTDLGDLTSLQADIGLLIPVILVHHDQDLWGADAKEFNPERFSKGVLNATNGQTAAYLPFGAGPRICIGQNFTMLEAKVALAHILRTFSFELSPSYTHAPYNSFTIKPQYGASLFLHRL</sequence>
<evidence type="ECO:0000256" key="10">
    <source>
        <dbReference type="ARBA" id="ARBA00023136"/>
    </source>
</evidence>
<comment type="similarity">
    <text evidence="2 12">Belongs to the cytochrome P450 family.</text>
</comment>
<evidence type="ECO:0000256" key="5">
    <source>
        <dbReference type="ARBA" id="ARBA00022723"/>
    </source>
</evidence>
<evidence type="ECO:0000256" key="4">
    <source>
        <dbReference type="ARBA" id="ARBA00022692"/>
    </source>
</evidence>
<accession>A0AAD8NAS4</accession>
<keyword evidence="9 12" id="KW-0503">Monooxygenase</keyword>
<keyword evidence="5 11" id="KW-0479">Metal-binding</keyword>
<dbReference type="FunFam" id="1.10.630.10:FF:000029">
    <property type="entry name" value="Cytochrome P450 734A1"/>
    <property type="match status" value="1"/>
</dbReference>
<evidence type="ECO:0000256" key="1">
    <source>
        <dbReference type="ARBA" id="ARBA00004370"/>
    </source>
</evidence>
<dbReference type="PRINTS" id="PR00385">
    <property type="entry name" value="P450"/>
</dbReference>
<dbReference type="GO" id="GO:0016020">
    <property type="term" value="C:membrane"/>
    <property type="evidence" value="ECO:0007669"/>
    <property type="project" value="UniProtKB-SubCell"/>
</dbReference>
<dbReference type="InterPro" id="IPR036396">
    <property type="entry name" value="Cyt_P450_sf"/>
</dbReference>
<keyword evidence="15" id="KW-1185">Reference proteome</keyword>
<keyword evidence="7 12" id="KW-0560">Oxidoreductase</keyword>
<dbReference type="GO" id="GO:0005506">
    <property type="term" value="F:iron ion binding"/>
    <property type="evidence" value="ECO:0007669"/>
    <property type="project" value="InterPro"/>
</dbReference>
<evidence type="ECO:0000313" key="14">
    <source>
        <dbReference type="EMBL" id="KAK1401746.1"/>
    </source>
</evidence>
<keyword evidence="8 11" id="KW-0408">Iron</keyword>
<evidence type="ECO:0000256" key="12">
    <source>
        <dbReference type="RuleBase" id="RU000461"/>
    </source>
</evidence>
<dbReference type="GO" id="GO:0009805">
    <property type="term" value="P:coumarin biosynthetic process"/>
    <property type="evidence" value="ECO:0007669"/>
    <property type="project" value="UniProtKB-ARBA"/>
</dbReference>
<evidence type="ECO:0000256" key="6">
    <source>
        <dbReference type="ARBA" id="ARBA00022989"/>
    </source>
</evidence>
<dbReference type="GO" id="GO:0016705">
    <property type="term" value="F:oxidoreductase activity, acting on paired donors, with incorporation or reduction of molecular oxygen"/>
    <property type="evidence" value="ECO:0007669"/>
    <property type="project" value="InterPro"/>
</dbReference>
<dbReference type="InterPro" id="IPR050665">
    <property type="entry name" value="Cytochrome_P450_Monooxygen"/>
</dbReference>
<dbReference type="PANTHER" id="PTHR24282:SF255">
    <property type="entry name" value="CYTOCHROME P450 72A11-RELATED"/>
    <property type="match status" value="1"/>
</dbReference>
<dbReference type="GO" id="GO:0004497">
    <property type="term" value="F:monooxygenase activity"/>
    <property type="evidence" value="ECO:0007669"/>
    <property type="project" value="UniProtKB-KW"/>
</dbReference>
<keyword evidence="3 11" id="KW-0349">Heme</keyword>
<dbReference type="SUPFAM" id="SSF48264">
    <property type="entry name" value="Cytochrome P450"/>
    <property type="match status" value="1"/>
</dbReference>
<dbReference type="GO" id="GO:0020037">
    <property type="term" value="F:heme binding"/>
    <property type="evidence" value="ECO:0007669"/>
    <property type="project" value="InterPro"/>
</dbReference>
<protein>
    <submittedName>
        <fullName evidence="14">Secologanin synthase</fullName>
    </submittedName>
</protein>
<dbReference type="PANTHER" id="PTHR24282">
    <property type="entry name" value="CYTOCHROME P450 FAMILY MEMBER"/>
    <property type="match status" value="1"/>
</dbReference>
<keyword evidence="10 13" id="KW-0472">Membrane</keyword>
<name>A0AAD8NAS4_9APIA</name>
<evidence type="ECO:0000313" key="15">
    <source>
        <dbReference type="Proteomes" id="UP001237642"/>
    </source>
</evidence>
<feature type="binding site" description="axial binding residue" evidence="11">
    <location>
        <position position="465"/>
    </location>
    <ligand>
        <name>heme</name>
        <dbReference type="ChEBI" id="CHEBI:30413"/>
    </ligand>
    <ligandPart>
        <name>Fe</name>
        <dbReference type="ChEBI" id="CHEBI:18248"/>
    </ligandPart>
</feature>
<keyword evidence="6 13" id="KW-1133">Transmembrane helix</keyword>
<evidence type="ECO:0000256" key="8">
    <source>
        <dbReference type="ARBA" id="ARBA00023004"/>
    </source>
</evidence>
<dbReference type="InterPro" id="IPR001128">
    <property type="entry name" value="Cyt_P450"/>
</dbReference>
<reference evidence="14" key="1">
    <citation type="submission" date="2023-02" db="EMBL/GenBank/DDBJ databases">
        <title>Genome of toxic invasive species Heracleum sosnowskyi carries increased number of genes despite the absence of recent whole-genome duplications.</title>
        <authorList>
            <person name="Schelkunov M."/>
            <person name="Shtratnikova V."/>
            <person name="Makarenko M."/>
            <person name="Klepikova A."/>
            <person name="Omelchenko D."/>
            <person name="Novikova G."/>
            <person name="Obukhova E."/>
            <person name="Bogdanov V."/>
            <person name="Penin A."/>
            <person name="Logacheva M."/>
        </authorList>
    </citation>
    <scope>NUCLEOTIDE SEQUENCE</scope>
    <source>
        <strain evidence="14">Hsosn_3</strain>
        <tissue evidence="14">Leaf</tissue>
    </source>
</reference>
<gene>
    <name evidence="14" type="ORF">POM88_001351</name>
</gene>
<dbReference type="Proteomes" id="UP001237642">
    <property type="component" value="Unassembled WGS sequence"/>
</dbReference>
<dbReference type="InterPro" id="IPR002401">
    <property type="entry name" value="Cyt_P450_E_grp-I"/>
</dbReference>
<dbReference type="Pfam" id="PF00067">
    <property type="entry name" value="p450"/>
    <property type="match status" value="1"/>
</dbReference>
<dbReference type="InterPro" id="IPR017972">
    <property type="entry name" value="Cyt_P450_CS"/>
</dbReference>
<dbReference type="PROSITE" id="PS00086">
    <property type="entry name" value="CYTOCHROME_P450"/>
    <property type="match status" value="1"/>
</dbReference>
<dbReference type="AlphaFoldDB" id="A0AAD8NAS4"/>
<evidence type="ECO:0000256" key="2">
    <source>
        <dbReference type="ARBA" id="ARBA00010617"/>
    </source>
</evidence>